<sequence length="68" mass="8189">MFGNNTIGVNFMYCAFCNSFKEKGIWLLGRFLCRECEKELTKILPVNPAYPFIVKRFRNFFLKQKQLW</sequence>
<dbReference type="Pfam" id="PF10764">
    <property type="entry name" value="Gin"/>
    <property type="match status" value="1"/>
</dbReference>
<dbReference type="KEGG" id="chy:CHY_0048"/>
<dbReference type="InParanoid" id="Q3AG14"/>
<dbReference type="EMBL" id="CP000141">
    <property type="protein sequence ID" value="ABB15199.1"/>
    <property type="molecule type" value="Genomic_DNA"/>
</dbReference>
<keyword evidence="2" id="KW-1185">Reference proteome</keyword>
<gene>
    <name evidence="1" type="ordered locus">CHY_0048</name>
</gene>
<evidence type="ECO:0008006" key="3">
    <source>
        <dbReference type="Google" id="ProtNLM"/>
    </source>
</evidence>
<dbReference type="Proteomes" id="UP000002706">
    <property type="component" value="Chromosome"/>
</dbReference>
<dbReference type="HOGENOM" id="CLU_2786233_0_0_9"/>
<name>Q3AG14_CARHZ</name>
<evidence type="ECO:0000313" key="1">
    <source>
        <dbReference type="EMBL" id="ABB15199.1"/>
    </source>
</evidence>
<reference evidence="1 2" key="1">
    <citation type="journal article" date="2005" name="PLoS Genet.">
        <title>Life in hot carbon monoxide: the complete genome sequence of Carboxydothermus hydrogenoformans Z-2901.</title>
        <authorList>
            <person name="Wu M."/>
            <person name="Ren Q."/>
            <person name="Durkin A.S."/>
            <person name="Daugherty S.C."/>
            <person name="Brinkac L.M."/>
            <person name="Dodson R.J."/>
            <person name="Madupu R."/>
            <person name="Sullivan S.A."/>
            <person name="Kolonay J.F."/>
            <person name="Haft D.H."/>
            <person name="Nelson W.C."/>
            <person name="Tallon L.J."/>
            <person name="Jones K.M."/>
            <person name="Ulrich L.E."/>
            <person name="Gonzalez J.M."/>
            <person name="Zhulin I.B."/>
            <person name="Robb F.T."/>
            <person name="Eisen J.A."/>
        </authorList>
    </citation>
    <scope>NUCLEOTIDE SEQUENCE [LARGE SCALE GENOMIC DNA]</scope>
    <source>
        <strain evidence="2">ATCC BAA-161 / DSM 6008 / Z-2901</strain>
    </source>
</reference>
<dbReference type="STRING" id="246194.CHY_0048"/>
<dbReference type="FunCoup" id="Q3AG14">
    <property type="interactions" value="25"/>
</dbReference>
<dbReference type="AlphaFoldDB" id="Q3AG14"/>
<protein>
    <recommendedName>
        <fullName evidence="3">Inhibitor of sigma-G Gin</fullName>
    </recommendedName>
</protein>
<proteinExistence type="predicted"/>
<dbReference type="InterPro" id="IPR019700">
    <property type="entry name" value="Sigma-G_inhibitor_Gin"/>
</dbReference>
<accession>Q3AG14</accession>
<evidence type="ECO:0000313" key="2">
    <source>
        <dbReference type="Proteomes" id="UP000002706"/>
    </source>
</evidence>
<organism evidence="1 2">
    <name type="scientific">Carboxydothermus hydrogenoformans (strain ATCC BAA-161 / DSM 6008 / Z-2901)</name>
    <dbReference type="NCBI Taxonomy" id="246194"/>
    <lineage>
        <taxon>Bacteria</taxon>
        <taxon>Bacillati</taxon>
        <taxon>Bacillota</taxon>
        <taxon>Clostridia</taxon>
        <taxon>Thermoanaerobacterales</taxon>
        <taxon>Thermoanaerobacteraceae</taxon>
        <taxon>Carboxydothermus</taxon>
    </lineage>
</organism>